<dbReference type="PANTHER" id="PTHR12338">
    <property type="entry name" value="AUTOTRANSPORTER"/>
    <property type="match status" value="1"/>
</dbReference>
<proteinExistence type="predicted"/>
<dbReference type="Gene3D" id="2.40.128.130">
    <property type="entry name" value="Autotransporter beta-domain"/>
    <property type="match status" value="1"/>
</dbReference>
<sequence length="1029" mass="109735">MRYKKITLHTLRLSVLTMLIHSGGSVSETTVFDGVGTHELTEQAYLEGIEARNKAQVNNKPGQALSLSSGGNEKTAVKASGEGTSVMLEGTEKQKITVDTEADGGAYGLWAIDKSTLTLKHMDITLKGTNDIAVSVETGAKVDIRKSTLSINGDNSSGTIAHSAEITLKDSSLSINGGNSSGIASGGTARVTGHHLDIKAEGQNVTAIYANHNSTVDIQDSTLSSIGENTSGIASGGTTRVTGHHLDINLEGQNASTINANQNSTVDIQDSTLSINGDNSSGIIALDSAKITFKDSSLSINGDNSSGISSGGTARVTGHHLDINLEGQNASTINANQNSTVDIQDSTLSINGDNSSGIIALDSAKITFKDSSLSINGDNSSGISSGGTARVTGHHLDIKAEGQNVTAIYANDDSTVDIQNSTLSSIGDNAWGIVATARVTGNDLDIKVEGQGANAVATNGNATIHLHDSHIQTLATPSAVLYSETGATDTTVTITGGSLHAAGDLIVSKGGKTNLVFSKVVISPPGSGHAIHFTGTGGEVDLTLNQTALSGNIVAEGGNKAKVTLDSGSTWSFKENATVTELNNAGKIVFEPPHDTASFSTLTTDHYEGDSGKILFHARLEGDDSPANKLIINDSSKGTTRVTVRNVGGKGGATKGGIRLIEAKEGTDGTFVQDGPIVAGSYQYSLRKGTTEGSKNHWYLVSSWFARPESLSYAQNLHAANTMFHMTLHERLGEPQYTEALSEDSPVPGMWIRASGGHHTSSLSDNDGQSHRYVMMLGGDIAQWSSDGLNRYHLGVMGGYGHEYSKAHHRHHEMSSQGKVRGYSAGGYATWYQNPKAPLSFYVDTWALYHWFKNDVTPEERRTESYKSRGVTASVESGYLLKVGEYVSRSQILHSFWVQPKAQLTWMNVKPEDHTDMNGTRVTGRGDYLQGRLGLRAHLLGHSPQDEGKQREFEPFIEANWIYQPKPTAIRMDDRKYEIQGARHLGEFKMGVDAKISARLHLWGHVAQQIGTKEYTDTRGTIGIKYHFQ</sequence>
<dbReference type="GO" id="GO:0019867">
    <property type="term" value="C:outer membrane"/>
    <property type="evidence" value="ECO:0007669"/>
    <property type="project" value="InterPro"/>
</dbReference>
<dbReference type="SMART" id="SM00869">
    <property type="entry name" value="Autotransporter"/>
    <property type="match status" value="1"/>
</dbReference>
<dbReference type="InterPro" id="IPR005546">
    <property type="entry name" value="Autotransporte_beta"/>
</dbReference>
<reference evidence="3" key="2">
    <citation type="submission" date="2017-11" db="EMBL/GenBank/DDBJ databases">
        <title>PacBio sequencing of new strain of the secondary endosymbiont Candidatus Hamiltonella defensa.</title>
        <authorList>
            <person name="Strand M.R."/>
            <person name="Oliver K."/>
        </authorList>
    </citation>
    <scope>NUCLEOTIDE SEQUENCE [LARGE SCALE GENOMIC DNA]</scope>
    <source>
        <strain evidence="3">A2C</strain>
    </source>
</reference>
<reference evidence="3" key="1">
    <citation type="submission" date="2016-10" db="EMBL/GenBank/DDBJ databases">
        <authorList>
            <person name="Chevignon G."/>
        </authorList>
    </citation>
    <scope>NUCLEOTIDE SEQUENCE [LARGE SCALE GENOMIC DNA]</scope>
    <source>
        <strain evidence="3">A2C</strain>
    </source>
</reference>
<accession>A0A2D3T8N8</accession>
<feature type="domain" description="Autotransporter" evidence="1">
    <location>
        <begin position="743"/>
        <end position="1028"/>
    </location>
</feature>
<dbReference type="NCBIfam" id="TIGR01414">
    <property type="entry name" value="autotrans_barl"/>
    <property type="match status" value="1"/>
</dbReference>
<evidence type="ECO:0000259" key="1">
    <source>
        <dbReference type="PROSITE" id="PS51208"/>
    </source>
</evidence>
<dbReference type="CDD" id="cd01344">
    <property type="entry name" value="PL2_Passenger_AT"/>
    <property type="match status" value="1"/>
</dbReference>
<name>A0A2D3T8N8_9ENTR</name>
<dbReference type="InterPro" id="IPR036709">
    <property type="entry name" value="Autotransporte_beta_dom_sf"/>
</dbReference>
<dbReference type="PROSITE" id="PS51208">
    <property type="entry name" value="AUTOTRANSPORTER"/>
    <property type="match status" value="1"/>
</dbReference>
<evidence type="ECO:0000313" key="2">
    <source>
        <dbReference type="EMBL" id="ATW30077.1"/>
    </source>
</evidence>
<dbReference type="PANTHER" id="PTHR12338:SF5">
    <property type="entry name" value="ANTIGEN 43-RELATED"/>
    <property type="match status" value="1"/>
</dbReference>
<dbReference type="InterPro" id="IPR050909">
    <property type="entry name" value="Bact_Autotransporter_VF"/>
</dbReference>
<evidence type="ECO:0000313" key="3">
    <source>
        <dbReference type="Proteomes" id="UP000230008"/>
    </source>
</evidence>
<dbReference type="SUPFAM" id="SSF51126">
    <property type="entry name" value="Pectin lyase-like"/>
    <property type="match status" value="2"/>
</dbReference>
<dbReference type="InterPro" id="IPR043990">
    <property type="entry name" value="AC_1"/>
</dbReference>
<dbReference type="Gene3D" id="2.160.20.20">
    <property type="match status" value="1"/>
</dbReference>
<dbReference type="InterPro" id="IPR006315">
    <property type="entry name" value="OM_autotransptr_brl_dom"/>
</dbReference>
<dbReference type="AlphaFoldDB" id="A0A2D3T8N8"/>
<protein>
    <recommendedName>
        <fullName evidence="1">Autotransporter domain-containing protein</fullName>
    </recommendedName>
</protein>
<organism evidence="2 3">
    <name type="scientific">Candidatus Williamhamiltonella defendens</name>
    <dbReference type="NCBI Taxonomy" id="138072"/>
    <lineage>
        <taxon>Bacteria</taxon>
        <taxon>Pseudomonadati</taxon>
        <taxon>Pseudomonadota</taxon>
        <taxon>Gammaproteobacteria</taxon>
        <taxon>Enterobacterales</taxon>
        <taxon>Enterobacteriaceae</taxon>
        <taxon>aphid secondary symbionts</taxon>
        <taxon>Candidatus Williamhamiltonella</taxon>
    </lineage>
</organism>
<dbReference type="EMBL" id="CP017606">
    <property type="protein sequence ID" value="ATW30077.1"/>
    <property type="molecule type" value="Genomic_DNA"/>
</dbReference>
<dbReference type="Pfam" id="PF18883">
    <property type="entry name" value="AC_1"/>
    <property type="match status" value="1"/>
</dbReference>
<gene>
    <name evidence="2" type="ORF">BJP41_06790</name>
</gene>
<dbReference type="Proteomes" id="UP000230008">
    <property type="component" value="Chromosome"/>
</dbReference>
<dbReference type="RefSeq" id="WP_100103398.1">
    <property type="nucleotide sequence ID" value="NZ_CAWNMT010000001.1"/>
</dbReference>
<dbReference type="SUPFAM" id="SSF103515">
    <property type="entry name" value="Autotransporter"/>
    <property type="match status" value="1"/>
</dbReference>
<dbReference type="InterPro" id="IPR012332">
    <property type="entry name" value="Autotransporter_pectin_lyase_C"/>
</dbReference>
<dbReference type="InterPro" id="IPR011050">
    <property type="entry name" value="Pectin_lyase_fold/virulence"/>
</dbReference>